<evidence type="ECO:0000256" key="2">
    <source>
        <dbReference type="SAM" id="MobiDB-lite"/>
    </source>
</evidence>
<evidence type="ECO:0000259" key="3">
    <source>
        <dbReference type="PROSITE" id="PS50238"/>
    </source>
</evidence>
<dbReference type="Gene3D" id="1.10.555.10">
    <property type="entry name" value="Rho GTPase activation protein"/>
    <property type="match status" value="1"/>
</dbReference>
<dbReference type="GO" id="GO:0007165">
    <property type="term" value="P:signal transduction"/>
    <property type="evidence" value="ECO:0007669"/>
    <property type="project" value="InterPro"/>
</dbReference>
<name>A0A0W0DMR7_CANGB</name>
<dbReference type="AlphaFoldDB" id="A0A0W0DMR7"/>
<dbReference type="CDD" id="cd04396">
    <property type="entry name" value="RhoGAP_fSAC7_BAG7"/>
    <property type="match status" value="1"/>
</dbReference>
<dbReference type="InterPro" id="IPR051025">
    <property type="entry name" value="RhoGAP"/>
</dbReference>
<dbReference type="PANTHER" id="PTHR15228">
    <property type="entry name" value="SPERMATHECAL PHYSIOLOGY VARIANT"/>
    <property type="match status" value="1"/>
</dbReference>
<dbReference type="PROSITE" id="PS50238">
    <property type="entry name" value="RHOGAP"/>
    <property type="match status" value="1"/>
</dbReference>
<dbReference type="GO" id="GO:0005096">
    <property type="term" value="F:GTPase activator activity"/>
    <property type="evidence" value="ECO:0007669"/>
    <property type="project" value="UniProtKB-KW"/>
</dbReference>
<evidence type="ECO:0000313" key="5">
    <source>
        <dbReference type="Proteomes" id="UP000054886"/>
    </source>
</evidence>
<dbReference type="SUPFAM" id="SSF48350">
    <property type="entry name" value="GTPase activation domain, GAP"/>
    <property type="match status" value="1"/>
</dbReference>
<evidence type="ECO:0000313" key="4">
    <source>
        <dbReference type="EMBL" id="KTB05132.1"/>
    </source>
</evidence>
<gene>
    <name evidence="4" type="ORF">AO440_002647</name>
</gene>
<dbReference type="EMBL" id="LLZZ01000114">
    <property type="protein sequence ID" value="KTB05132.1"/>
    <property type="molecule type" value="Genomic_DNA"/>
</dbReference>
<dbReference type="GO" id="GO:0060237">
    <property type="term" value="P:regulation of fungal-type cell wall organization"/>
    <property type="evidence" value="ECO:0007669"/>
    <property type="project" value="TreeGrafter"/>
</dbReference>
<dbReference type="GO" id="GO:0035024">
    <property type="term" value="P:negative regulation of Rho protein signal transduction"/>
    <property type="evidence" value="ECO:0007669"/>
    <property type="project" value="EnsemblFungi"/>
</dbReference>
<feature type="domain" description="Rho-GAP" evidence="3">
    <location>
        <begin position="22"/>
        <end position="280"/>
    </location>
</feature>
<dbReference type="PANTHER" id="PTHR15228:SF25">
    <property type="entry name" value="F-BAR DOMAIN-CONTAINING PROTEIN"/>
    <property type="match status" value="1"/>
</dbReference>
<dbReference type="GO" id="GO:0005938">
    <property type="term" value="C:cell cortex"/>
    <property type="evidence" value="ECO:0007669"/>
    <property type="project" value="TreeGrafter"/>
</dbReference>
<dbReference type="VEuPathDB" id="FungiDB:CAGL0I07249g"/>
<organism evidence="4 5">
    <name type="scientific">Candida glabrata</name>
    <name type="common">Yeast</name>
    <name type="synonym">Torulopsis glabrata</name>
    <dbReference type="NCBI Taxonomy" id="5478"/>
    <lineage>
        <taxon>Eukaryota</taxon>
        <taxon>Fungi</taxon>
        <taxon>Dikarya</taxon>
        <taxon>Ascomycota</taxon>
        <taxon>Saccharomycotina</taxon>
        <taxon>Saccharomycetes</taxon>
        <taxon>Saccharomycetales</taxon>
        <taxon>Saccharomycetaceae</taxon>
        <taxon>Nakaseomyces</taxon>
    </lineage>
</organism>
<sequence>MFWNKKTPVLDHYQFKGSVFGVSLDESLNTANSQVKFVDDSEKTGRIPVIVAKCGHYLKNNALETPGIFRVAGNSKRIRELQNVFSEGPDYGRSFNEWDQYSVHDVASLLKRYLTNMKNNEALIPSDTTDVFERVLLQHPDVVQYLKGSYSSVVDLQSNNSSTESAVVSATADTADTADTPNTAGSVNRINEPIDSINSIAIQYKDIVVTRLEQDRKYMFMYLLDLLGMFAAHSGVNLMTPCNLAAIFQPAILGQERIVDSTKADRLVVEFMIQYSDKLLELLHLDNEVSRAVDPISPLSQSPLRMHNMHHTYYYRGSMTPPRHTTGSAGTCATSDMTPAREVPRGAIGDVLDTADRTGRRSSLPWLYKLRHKQL</sequence>
<dbReference type="Pfam" id="PF00620">
    <property type="entry name" value="RhoGAP"/>
    <property type="match status" value="2"/>
</dbReference>
<dbReference type="Proteomes" id="UP000054886">
    <property type="component" value="Unassembled WGS sequence"/>
</dbReference>
<keyword evidence="1" id="KW-0343">GTPase activation</keyword>
<dbReference type="VEuPathDB" id="FungiDB:GVI51_I07073"/>
<feature type="region of interest" description="Disordered" evidence="2">
    <location>
        <begin position="320"/>
        <end position="339"/>
    </location>
</feature>
<dbReference type="SMART" id="SM00324">
    <property type="entry name" value="RhoGAP"/>
    <property type="match status" value="1"/>
</dbReference>
<dbReference type="InterPro" id="IPR008936">
    <property type="entry name" value="Rho_GTPase_activation_prot"/>
</dbReference>
<dbReference type="VEuPathDB" id="FungiDB:GWK60_I02739"/>
<accession>A0A0W0DMR7</accession>
<comment type="caution">
    <text evidence="4">The sequence shown here is derived from an EMBL/GenBank/DDBJ whole genome shotgun (WGS) entry which is preliminary data.</text>
</comment>
<feature type="compositionally biased region" description="Polar residues" evidence="2">
    <location>
        <begin position="323"/>
        <end position="337"/>
    </location>
</feature>
<protein>
    <submittedName>
        <fullName evidence="4">GTPase-activating protein SAC7</fullName>
    </submittedName>
</protein>
<dbReference type="VEuPathDB" id="FungiDB:B1J91_I07249g"/>
<evidence type="ECO:0000256" key="1">
    <source>
        <dbReference type="ARBA" id="ARBA00022468"/>
    </source>
</evidence>
<dbReference type="InterPro" id="IPR000198">
    <property type="entry name" value="RhoGAP_dom"/>
</dbReference>
<reference evidence="4 5" key="1">
    <citation type="submission" date="2015-10" db="EMBL/GenBank/DDBJ databases">
        <title>Draft genomes sequences of Candida glabrata isolates 1A, 1B, 2A, 2B, 3A and 3B.</title>
        <authorList>
            <person name="Haavelsrud O.E."/>
            <person name="Gaustad P."/>
        </authorList>
    </citation>
    <scope>NUCLEOTIDE SEQUENCE [LARGE SCALE GENOMIC DNA]</scope>
    <source>
        <strain evidence="4">910700640</strain>
    </source>
</reference>
<proteinExistence type="predicted"/>